<dbReference type="AlphaFoldDB" id="A0AAE3AGD0"/>
<evidence type="ECO:0000256" key="5">
    <source>
        <dbReference type="ARBA" id="ARBA00023136"/>
    </source>
</evidence>
<evidence type="ECO:0000256" key="3">
    <source>
        <dbReference type="ARBA" id="ARBA00022692"/>
    </source>
</evidence>
<feature type="transmembrane region" description="Helical" evidence="6">
    <location>
        <begin position="148"/>
        <end position="170"/>
    </location>
</feature>
<dbReference type="Pfam" id="PF01943">
    <property type="entry name" value="Polysacc_synt"/>
    <property type="match status" value="1"/>
</dbReference>
<dbReference type="InterPro" id="IPR050833">
    <property type="entry name" value="Poly_Biosynth_Transport"/>
</dbReference>
<dbReference type="EMBL" id="JAJEPW010000020">
    <property type="protein sequence ID" value="MCC2129465.1"/>
    <property type="molecule type" value="Genomic_DNA"/>
</dbReference>
<evidence type="ECO:0000256" key="2">
    <source>
        <dbReference type="ARBA" id="ARBA00022475"/>
    </source>
</evidence>
<dbReference type="RefSeq" id="WP_302928744.1">
    <property type="nucleotide sequence ID" value="NZ_JAJEPW010000020.1"/>
</dbReference>
<feature type="transmembrane region" description="Helical" evidence="6">
    <location>
        <begin position="118"/>
        <end position="139"/>
    </location>
</feature>
<dbReference type="InterPro" id="IPR002797">
    <property type="entry name" value="Polysacc_synth"/>
</dbReference>
<feature type="transmembrane region" description="Helical" evidence="6">
    <location>
        <begin position="359"/>
        <end position="381"/>
    </location>
</feature>
<evidence type="ECO:0000256" key="4">
    <source>
        <dbReference type="ARBA" id="ARBA00022989"/>
    </source>
</evidence>
<evidence type="ECO:0000256" key="1">
    <source>
        <dbReference type="ARBA" id="ARBA00004651"/>
    </source>
</evidence>
<feature type="transmembrane region" description="Helical" evidence="6">
    <location>
        <begin position="387"/>
        <end position="405"/>
    </location>
</feature>
<keyword evidence="5 6" id="KW-0472">Membrane</keyword>
<feature type="transmembrane region" description="Helical" evidence="6">
    <location>
        <begin position="12"/>
        <end position="33"/>
    </location>
</feature>
<evidence type="ECO:0000313" key="7">
    <source>
        <dbReference type="EMBL" id="MCC2129465.1"/>
    </source>
</evidence>
<sequence>MNNKLEKSKKLIQNVFLFFLASFIPKTISFFMVPLYTECLSTLEYGTIDLITTTVQLLLPILTLQVQDAILRFSVAGQDDPRKVFSIGLRIVSAGFVFLASATFLLTMLGVVDLNGAYIAFFLASYLTGALGNVVNYFLRALDKVKEITIASVITCLITVSCNLLFLLIFRWGVNGYLLANILGHVLSLLYLMLAARLGRYISFRINDPELTRRIIVFSLPMIVSALSWWINNSLDKYILSFFCGVSATGLLAVAYKVPTIISTLGATISKAYSVSVLQNFDPTDKDGFLGQSYAVISFSMVLCSSALMLINIPLSRLLFAKEFYAAWQFVPPLLLSALFNYMSLSCENMCLALNRTRLISSTALIGAGINTFLNLCMIPLLGSYGAAVATAIGFFCVWMMRYIWILRHIQLKNARIKEPLSYGLLWGQMFAAYWGNRLLLLQICIFVVLIFLYWREFSQMLHVILKRISSLHCKGTL</sequence>
<feature type="transmembrane region" description="Helical" evidence="6">
    <location>
        <begin position="215"/>
        <end position="232"/>
    </location>
</feature>
<feature type="transmembrane region" description="Helical" evidence="6">
    <location>
        <begin position="45"/>
        <end position="66"/>
    </location>
</feature>
<feature type="transmembrane region" description="Helical" evidence="6">
    <location>
        <begin position="176"/>
        <end position="194"/>
    </location>
</feature>
<keyword evidence="3 6" id="KW-0812">Transmembrane</keyword>
<dbReference type="PANTHER" id="PTHR30250:SF11">
    <property type="entry name" value="O-ANTIGEN TRANSPORTER-RELATED"/>
    <property type="match status" value="1"/>
</dbReference>
<dbReference type="PANTHER" id="PTHR30250">
    <property type="entry name" value="PST FAMILY PREDICTED COLANIC ACID TRANSPORTER"/>
    <property type="match status" value="1"/>
</dbReference>
<proteinExistence type="predicted"/>
<evidence type="ECO:0000313" key="8">
    <source>
        <dbReference type="Proteomes" id="UP001199319"/>
    </source>
</evidence>
<name>A0AAE3AGD0_9FIRM</name>
<protein>
    <submittedName>
        <fullName evidence="7">Polysaccharide biosynthesis C-terminal domain-containing protein</fullName>
    </submittedName>
</protein>
<dbReference type="Proteomes" id="UP001199319">
    <property type="component" value="Unassembled WGS sequence"/>
</dbReference>
<dbReference type="GO" id="GO:0005886">
    <property type="term" value="C:plasma membrane"/>
    <property type="evidence" value="ECO:0007669"/>
    <property type="project" value="UniProtKB-SubCell"/>
</dbReference>
<feature type="transmembrane region" description="Helical" evidence="6">
    <location>
        <begin position="440"/>
        <end position="458"/>
    </location>
</feature>
<reference evidence="7" key="1">
    <citation type="submission" date="2021-10" db="EMBL/GenBank/DDBJ databases">
        <title>Anaerobic single-cell dispensing facilitates the cultivation of human gut bacteria.</title>
        <authorList>
            <person name="Afrizal A."/>
        </authorList>
    </citation>
    <scope>NUCLEOTIDE SEQUENCE</scope>
    <source>
        <strain evidence="7">CLA-AA-H272</strain>
    </source>
</reference>
<keyword evidence="4 6" id="KW-1133">Transmembrane helix</keyword>
<evidence type="ECO:0000256" key="6">
    <source>
        <dbReference type="SAM" id="Phobius"/>
    </source>
</evidence>
<organism evidence="7 8">
    <name type="scientific">Brotocaccenecus cirricatena</name>
    <dbReference type="NCBI Taxonomy" id="3064195"/>
    <lineage>
        <taxon>Bacteria</taxon>
        <taxon>Bacillati</taxon>
        <taxon>Bacillota</taxon>
        <taxon>Clostridia</taxon>
        <taxon>Eubacteriales</taxon>
        <taxon>Oscillospiraceae</taxon>
        <taxon>Brotocaccenecus</taxon>
    </lineage>
</organism>
<keyword evidence="2" id="KW-1003">Cell membrane</keyword>
<gene>
    <name evidence="7" type="ORF">LKD37_08055</name>
</gene>
<feature type="transmembrane region" description="Helical" evidence="6">
    <location>
        <begin position="294"/>
        <end position="313"/>
    </location>
</feature>
<comment type="caution">
    <text evidence="7">The sequence shown here is derived from an EMBL/GenBank/DDBJ whole genome shotgun (WGS) entry which is preliminary data.</text>
</comment>
<feature type="transmembrane region" description="Helical" evidence="6">
    <location>
        <begin position="87"/>
        <end position="112"/>
    </location>
</feature>
<comment type="subcellular location">
    <subcellularLocation>
        <location evidence="1">Cell membrane</location>
        <topology evidence="1">Multi-pass membrane protein</topology>
    </subcellularLocation>
</comment>
<feature type="transmembrane region" description="Helical" evidence="6">
    <location>
        <begin position="325"/>
        <end position="347"/>
    </location>
</feature>
<keyword evidence="8" id="KW-1185">Reference proteome</keyword>
<accession>A0AAE3AGD0</accession>